<dbReference type="GO" id="GO:0004362">
    <property type="term" value="F:glutathione-disulfide reductase (NADPH) activity"/>
    <property type="evidence" value="ECO:0007669"/>
    <property type="project" value="UniProtKB-EC"/>
</dbReference>
<dbReference type="PANTHER" id="PTHR43014">
    <property type="entry name" value="MERCURIC REDUCTASE"/>
    <property type="match status" value="1"/>
</dbReference>
<evidence type="ECO:0000256" key="2">
    <source>
        <dbReference type="ARBA" id="ARBA00022630"/>
    </source>
</evidence>
<dbReference type="Gene3D" id="3.50.50.60">
    <property type="entry name" value="FAD/NAD(P)-binding domain"/>
    <property type="match status" value="2"/>
</dbReference>
<evidence type="ECO:0000256" key="6">
    <source>
        <dbReference type="PIRSR" id="PIRSR000350-4"/>
    </source>
</evidence>
<dbReference type="FunFam" id="3.30.390.30:FF:000001">
    <property type="entry name" value="Dihydrolipoyl dehydrogenase"/>
    <property type="match status" value="1"/>
</dbReference>
<dbReference type="InterPro" id="IPR001100">
    <property type="entry name" value="Pyr_nuc-diS_OxRdtase"/>
</dbReference>
<dbReference type="RefSeq" id="WP_095042629.1">
    <property type="nucleotide sequence ID" value="NZ_LN890655.1"/>
</dbReference>
<feature type="binding site" evidence="5">
    <location>
        <position position="309"/>
    </location>
    <ligand>
        <name>FAD</name>
        <dbReference type="ChEBI" id="CHEBI:57692"/>
    </ligand>
</feature>
<dbReference type="AlphaFoldDB" id="A0A160T0X8"/>
<dbReference type="Pfam" id="PF07992">
    <property type="entry name" value="Pyr_redox_2"/>
    <property type="match status" value="1"/>
</dbReference>
<dbReference type="InterPro" id="IPR016156">
    <property type="entry name" value="FAD/NAD-linked_Rdtase_dimer_sf"/>
</dbReference>
<dbReference type="Gene3D" id="3.30.390.30">
    <property type="match status" value="1"/>
</dbReference>
<dbReference type="InterPro" id="IPR036188">
    <property type="entry name" value="FAD/NAD-bd_sf"/>
</dbReference>
<feature type="binding site" evidence="5">
    <location>
        <position position="115"/>
    </location>
    <ligand>
        <name>FAD</name>
        <dbReference type="ChEBI" id="CHEBI:57692"/>
    </ligand>
</feature>
<comment type="similarity">
    <text evidence="1">Belongs to the class-I pyridine nucleotide-disulfide oxidoreductase family.</text>
</comment>
<keyword evidence="2" id="KW-0285">Flavoprotein</keyword>
<feature type="domain" description="Pyridine nucleotide-disulphide oxidoreductase dimerisation" evidence="7">
    <location>
        <begin position="348"/>
        <end position="450"/>
    </location>
</feature>
<keyword evidence="5" id="KW-0547">Nucleotide-binding</keyword>
<evidence type="ECO:0000259" key="7">
    <source>
        <dbReference type="Pfam" id="PF02852"/>
    </source>
</evidence>
<evidence type="ECO:0000313" key="10">
    <source>
        <dbReference type="Proteomes" id="UP000215027"/>
    </source>
</evidence>
<comment type="cofactor">
    <cofactor evidence="5">
        <name>FAD</name>
        <dbReference type="ChEBI" id="CHEBI:57692"/>
    </cofactor>
    <text evidence="5">Binds 1 FAD per subunit.</text>
</comment>
<protein>
    <submittedName>
        <fullName evidence="9">NADPH-glutathione reductase</fullName>
        <ecNumber evidence="9">1.8.1.7</ecNumber>
    </submittedName>
</protein>
<dbReference type="SUPFAM" id="SSF51905">
    <property type="entry name" value="FAD/NAD(P)-binding domain"/>
    <property type="match status" value="1"/>
</dbReference>
<name>A0A160T0X8_9CHLR</name>
<evidence type="ECO:0000259" key="8">
    <source>
        <dbReference type="Pfam" id="PF07992"/>
    </source>
</evidence>
<sequence>MNKHDVIVIGGGPAGVTAALRARELGASVALVERDRLGGTCTNDGCVPTRVLAHAARLLRETAQHEQYGLLGSRPELDFGRLIARTQDVVYAVHEKKQLLKHLESSGVTVYEGVGPARFVDDHTIELGDGGQKLAARSFILCAGGHARRLPFPGAEHALTHDDLWRMSKLPRRLAVIGAAATGCQLASIMNTFGARVTLLDVAPHILPAEDAAVTEALTNAFTQRGIQIVSGMSGVARVEKTADGLRLVYKRDDAEEEITVDALVVAVGWPGNVEALNPDAAGIKTEKSYVVSDEYLRTSVPHIFAAGDIDGRLMLVQSAGVEARVAAENAVAELNGGEARPHRPSVVPHGGFTDPEYGSVGLTEKGAREAGHDVVVALASMVNLDRAVIDGNTEGFCKLVVDRKTSKVLGAHVVGEQAVEIVHLVAANMAAGATVEILADLELAYPTYVSIVGLAARRAVLNLGLMQLAPEWHEMGQFYAAEWERRDAG</sequence>
<dbReference type="InterPro" id="IPR004099">
    <property type="entry name" value="Pyr_nucl-diS_OxRdtase_dimer"/>
</dbReference>
<feature type="domain" description="FAD/NAD(P)-binding" evidence="8">
    <location>
        <begin position="4"/>
        <end position="321"/>
    </location>
</feature>
<dbReference type="EC" id="1.8.1.7" evidence="9"/>
<keyword evidence="5" id="KW-0520">NAD</keyword>
<keyword evidence="4 9" id="KW-0560">Oxidoreductase</keyword>
<dbReference type="OrthoDB" id="9800167at2"/>
<dbReference type="PIRSF" id="PIRSF000350">
    <property type="entry name" value="Mercury_reductase_MerA"/>
    <property type="match status" value="1"/>
</dbReference>
<feature type="binding site" evidence="5">
    <location>
        <position position="269"/>
    </location>
    <ligand>
        <name>NAD(+)</name>
        <dbReference type="ChEBI" id="CHEBI:57540"/>
    </ligand>
</feature>
<dbReference type="Proteomes" id="UP000215027">
    <property type="component" value="Chromosome I"/>
</dbReference>
<dbReference type="EMBL" id="LN890655">
    <property type="protein sequence ID" value="CUS03092.2"/>
    <property type="molecule type" value="Genomic_DNA"/>
</dbReference>
<accession>A0A160T0X8</accession>
<dbReference type="PRINTS" id="PR00368">
    <property type="entry name" value="FADPNR"/>
</dbReference>
<reference evidence="9" key="1">
    <citation type="submission" date="2016-01" db="EMBL/GenBank/DDBJ databases">
        <authorList>
            <person name="Mcilroy J.S."/>
            <person name="Karst M S."/>
            <person name="Albertsen M."/>
        </authorList>
    </citation>
    <scope>NUCLEOTIDE SEQUENCE</scope>
    <source>
        <strain evidence="9">Cfx-K</strain>
    </source>
</reference>
<feature type="disulfide bond" description="Redox-active" evidence="6">
    <location>
        <begin position="41"/>
        <end position="46"/>
    </location>
</feature>
<dbReference type="KEGG" id="pbf:CFX0092_A1214"/>
<evidence type="ECO:0000256" key="4">
    <source>
        <dbReference type="ARBA" id="ARBA00023002"/>
    </source>
</evidence>
<evidence type="ECO:0000256" key="5">
    <source>
        <dbReference type="PIRSR" id="PIRSR000350-3"/>
    </source>
</evidence>
<keyword evidence="3 5" id="KW-0274">FAD</keyword>
<dbReference type="InterPro" id="IPR023753">
    <property type="entry name" value="FAD/NAD-binding_dom"/>
</dbReference>
<organism evidence="9 10">
    <name type="scientific">Candidatus Promineifilum breve</name>
    <dbReference type="NCBI Taxonomy" id="1806508"/>
    <lineage>
        <taxon>Bacteria</taxon>
        <taxon>Bacillati</taxon>
        <taxon>Chloroflexota</taxon>
        <taxon>Ardenticatenia</taxon>
        <taxon>Candidatus Promineifilales</taxon>
        <taxon>Candidatus Promineifilaceae</taxon>
        <taxon>Candidatus Promineifilum</taxon>
    </lineage>
</organism>
<dbReference type="SUPFAM" id="SSF55424">
    <property type="entry name" value="FAD/NAD-linked reductases, dimerisation (C-terminal) domain"/>
    <property type="match status" value="1"/>
</dbReference>
<proteinExistence type="inferred from homology"/>
<evidence type="ECO:0000256" key="3">
    <source>
        <dbReference type="ARBA" id="ARBA00022827"/>
    </source>
</evidence>
<dbReference type="Pfam" id="PF02852">
    <property type="entry name" value="Pyr_redox_dim"/>
    <property type="match status" value="1"/>
</dbReference>
<dbReference type="PRINTS" id="PR00411">
    <property type="entry name" value="PNDRDTASEI"/>
</dbReference>
<keyword evidence="10" id="KW-1185">Reference proteome</keyword>
<dbReference type="GO" id="GO:0000166">
    <property type="term" value="F:nucleotide binding"/>
    <property type="evidence" value="ECO:0007669"/>
    <property type="project" value="UniProtKB-KW"/>
</dbReference>
<evidence type="ECO:0000256" key="1">
    <source>
        <dbReference type="ARBA" id="ARBA00007532"/>
    </source>
</evidence>
<gene>
    <name evidence="9" type="ORF">CFX0092_A1214</name>
</gene>
<evidence type="ECO:0000313" key="9">
    <source>
        <dbReference type="EMBL" id="CUS03092.2"/>
    </source>
</evidence>